<dbReference type="PROSITE" id="PS00028">
    <property type="entry name" value="ZINC_FINGER_C2H2_1"/>
    <property type="match status" value="2"/>
</dbReference>
<accession>M5GEP8</accession>
<keyword evidence="11" id="KW-1185">Reference proteome</keyword>
<dbReference type="PANTHER" id="PTHR40626">
    <property type="entry name" value="MIP31509P"/>
    <property type="match status" value="1"/>
</dbReference>
<keyword evidence="2" id="KW-0479">Metal-binding</keyword>
<dbReference type="EMBL" id="JH795859">
    <property type="protein sequence ID" value="EJU03463.1"/>
    <property type="molecule type" value="Genomic_DNA"/>
</dbReference>
<dbReference type="GO" id="GO:0008270">
    <property type="term" value="F:zinc ion binding"/>
    <property type="evidence" value="ECO:0007669"/>
    <property type="project" value="UniProtKB-KW"/>
</dbReference>
<dbReference type="GO" id="GO:0000978">
    <property type="term" value="F:RNA polymerase II cis-regulatory region sequence-specific DNA binding"/>
    <property type="evidence" value="ECO:0007669"/>
    <property type="project" value="InterPro"/>
</dbReference>
<dbReference type="HOGENOM" id="CLU_816412_0_0_1"/>
<evidence type="ECO:0000259" key="9">
    <source>
        <dbReference type="PROSITE" id="PS50157"/>
    </source>
</evidence>
<dbReference type="STRING" id="1858805.M5GEP8"/>
<keyword evidence="5" id="KW-0862">Zinc</keyword>
<feature type="compositionally biased region" description="Low complexity" evidence="8">
    <location>
        <begin position="155"/>
        <end position="172"/>
    </location>
</feature>
<dbReference type="PANTHER" id="PTHR40626:SF11">
    <property type="entry name" value="ZINC FINGER PROTEIN YPR022C"/>
    <property type="match status" value="1"/>
</dbReference>
<evidence type="ECO:0000256" key="4">
    <source>
        <dbReference type="ARBA" id="ARBA00022771"/>
    </source>
</evidence>
<feature type="compositionally biased region" description="Pro residues" evidence="8">
    <location>
        <begin position="234"/>
        <end position="243"/>
    </location>
</feature>
<dbReference type="InterPro" id="IPR013087">
    <property type="entry name" value="Znf_C2H2_type"/>
</dbReference>
<comment type="subcellular location">
    <subcellularLocation>
        <location evidence="1">Nucleus</location>
    </subcellularLocation>
</comment>
<name>M5GEP8_DACPD</name>
<dbReference type="PROSITE" id="PS50157">
    <property type="entry name" value="ZINC_FINGER_C2H2_2"/>
    <property type="match status" value="2"/>
</dbReference>
<evidence type="ECO:0000313" key="10">
    <source>
        <dbReference type="EMBL" id="EJU03463.1"/>
    </source>
</evidence>
<dbReference type="RefSeq" id="XP_040630357.1">
    <property type="nucleotide sequence ID" value="XM_040768120.1"/>
</dbReference>
<sequence length="340" mass="37230">MTAAHIPCLTERDGEGPVRKTFDCDKCGSKYSRAEYLRRHARKHENVYPFKCPYPNCTKEFARSDVLLRHRRRQHPTSPPPSQAQNNKRLAPDPSPPISPVSPSHPKSRRRRSGPSAYWGEQTLRFTPPPNAYFSPGPTPAPPLSPPADFPPSPSSQDQDLTKFSLSLDPDLPDFPLHPHSLPIVPPFQLSAAYSPTSPLYAPPLPHLSPIHAHPLPSPPGYADLHLLIPSSPGPYSPSPYPTPASASASAFPGGTYYPDPLRSSWSPPSPSPPVEEPHSPYPAQADYPRPHTLLPEPSDLFFPHHQDSAGGGAFAFVDLQRLLREKGEYVPMLGEVGGP</sequence>
<evidence type="ECO:0000313" key="11">
    <source>
        <dbReference type="Proteomes" id="UP000030653"/>
    </source>
</evidence>
<feature type="region of interest" description="Disordered" evidence="8">
    <location>
        <begin position="234"/>
        <end position="306"/>
    </location>
</feature>
<dbReference type="GO" id="GO:0000981">
    <property type="term" value="F:DNA-binding transcription factor activity, RNA polymerase II-specific"/>
    <property type="evidence" value="ECO:0007669"/>
    <property type="project" value="InterPro"/>
</dbReference>
<feature type="region of interest" description="Disordered" evidence="8">
    <location>
        <begin position="65"/>
        <end position="172"/>
    </location>
</feature>
<feature type="domain" description="C2H2-type" evidence="9">
    <location>
        <begin position="22"/>
        <end position="49"/>
    </location>
</feature>
<evidence type="ECO:0000256" key="3">
    <source>
        <dbReference type="ARBA" id="ARBA00022737"/>
    </source>
</evidence>
<dbReference type="InterPro" id="IPR051059">
    <property type="entry name" value="VerF-like"/>
</dbReference>
<dbReference type="Gene3D" id="3.30.160.60">
    <property type="entry name" value="Classic Zinc Finger"/>
    <property type="match status" value="1"/>
</dbReference>
<dbReference type="GO" id="GO:0005634">
    <property type="term" value="C:nucleus"/>
    <property type="evidence" value="ECO:0007669"/>
    <property type="project" value="UniProtKB-SubCell"/>
</dbReference>
<feature type="compositionally biased region" description="Pro residues" evidence="8">
    <location>
        <begin position="127"/>
        <end position="154"/>
    </location>
</feature>
<feature type="domain" description="C2H2-type" evidence="9">
    <location>
        <begin position="50"/>
        <end position="80"/>
    </location>
</feature>
<dbReference type="PRINTS" id="PR01217">
    <property type="entry name" value="PRICHEXTENSN"/>
</dbReference>
<evidence type="ECO:0000256" key="1">
    <source>
        <dbReference type="ARBA" id="ARBA00004123"/>
    </source>
</evidence>
<keyword evidence="4 7" id="KW-0863">Zinc-finger</keyword>
<dbReference type="AlphaFoldDB" id="M5GEP8"/>
<evidence type="ECO:0000256" key="6">
    <source>
        <dbReference type="ARBA" id="ARBA00023242"/>
    </source>
</evidence>
<feature type="compositionally biased region" description="Low complexity" evidence="8">
    <location>
        <begin position="244"/>
        <end position="267"/>
    </location>
</feature>
<evidence type="ECO:0000256" key="2">
    <source>
        <dbReference type="ARBA" id="ARBA00022723"/>
    </source>
</evidence>
<dbReference type="GO" id="GO:0000785">
    <property type="term" value="C:chromatin"/>
    <property type="evidence" value="ECO:0007669"/>
    <property type="project" value="TreeGrafter"/>
</dbReference>
<keyword evidence="3" id="KW-0677">Repeat</keyword>
<dbReference type="InterPro" id="IPR036236">
    <property type="entry name" value="Znf_C2H2_sf"/>
</dbReference>
<dbReference type="OMA" id="DTWHIST"/>
<organism evidence="10 11">
    <name type="scientific">Dacryopinax primogenitus (strain DJM 731)</name>
    <name type="common">Brown rot fungus</name>
    <dbReference type="NCBI Taxonomy" id="1858805"/>
    <lineage>
        <taxon>Eukaryota</taxon>
        <taxon>Fungi</taxon>
        <taxon>Dikarya</taxon>
        <taxon>Basidiomycota</taxon>
        <taxon>Agaricomycotina</taxon>
        <taxon>Dacrymycetes</taxon>
        <taxon>Dacrymycetales</taxon>
        <taxon>Dacrymycetaceae</taxon>
        <taxon>Dacryopinax</taxon>
    </lineage>
</organism>
<gene>
    <name evidence="10" type="ORF">DACRYDRAFT_105624</name>
</gene>
<dbReference type="Pfam" id="PF00096">
    <property type="entry name" value="zf-C2H2"/>
    <property type="match status" value="2"/>
</dbReference>
<dbReference type="GeneID" id="63683182"/>
<dbReference type="SUPFAM" id="SSF57667">
    <property type="entry name" value="beta-beta-alpha zinc fingers"/>
    <property type="match status" value="1"/>
</dbReference>
<reference evidence="10 11" key="1">
    <citation type="journal article" date="2012" name="Science">
        <title>The Paleozoic origin of enzymatic lignin decomposition reconstructed from 31 fungal genomes.</title>
        <authorList>
            <person name="Floudas D."/>
            <person name="Binder M."/>
            <person name="Riley R."/>
            <person name="Barry K."/>
            <person name="Blanchette R.A."/>
            <person name="Henrissat B."/>
            <person name="Martinez A.T."/>
            <person name="Otillar R."/>
            <person name="Spatafora J.W."/>
            <person name="Yadav J.S."/>
            <person name="Aerts A."/>
            <person name="Benoit I."/>
            <person name="Boyd A."/>
            <person name="Carlson A."/>
            <person name="Copeland A."/>
            <person name="Coutinho P.M."/>
            <person name="de Vries R.P."/>
            <person name="Ferreira P."/>
            <person name="Findley K."/>
            <person name="Foster B."/>
            <person name="Gaskell J."/>
            <person name="Glotzer D."/>
            <person name="Gorecki P."/>
            <person name="Heitman J."/>
            <person name="Hesse C."/>
            <person name="Hori C."/>
            <person name="Igarashi K."/>
            <person name="Jurgens J.A."/>
            <person name="Kallen N."/>
            <person name="Kersten P."/>
            <person name="Kohler A."/>
            <person name="Kuees U."/>
            <person name="Kumar T.K.A."/>
            <person name="Kuo A."/>
            <person name="LaButti K."/>
            <person name="Larrondo L.F."/>
            <person name="Lindquist E."/>
            <person name="Ling A."/>
            <person name="Lombard V."/>
            <person name="Lucas S."/>
            <person name="Lundell T."/>
            <person name="Martin R."/>
            <person name="McLaughlin D.J."/>
            <person name="Morgenstern I."/>
            <person name="Morin E."/>
            <person name="Murat C."/>
            <person name="Nagy L.G."/>
            <person name="Nolan M."/>
            <person name="Ohm R.A."/>
            <person name="Patyshakuliyeva A."/>
            <person name="Rokas A."/>
            <person name="Ruiz-Duenas F.J."/>
            <person name="Sabat G."/>
            <person name="Salamov A."/>
            <person name="Samejima M."/>
            <person name="Schmutz J."/>
            <person name="Slot J.C."/>
            <person name="St John F."/>
            <person name="Stenlid J."/>
            <person name="Sun H."/>
            <person name="Sun S."/>
            <person name="Syed K."/>
            <person name="Tsang A."/>
            <person name="Wiebenga A."/>
            <person name="Young D."/>
            <person name="Pisabarro A."/>
            <person name="Eastwood D.C."/>
            <person name="Martin F."/>
            <person name="Cullen D."/>
            <person name="Grigoriev I.V."/>
            <person name="Hibbett D.S."/>
        </authorList>
    </citation>
    <scope>NUCLEOTIDE SEQUENCE [LARGE SCALE GENOMIC DNA]</scope>
    <source>
        <strain evidence="10 11">DJM-731 SS1</strain>
    </source>
</reference>
<evidence type="ECO:0000256" key="8">
    <source>
        <dbReference type="SAM" id="MobiDB-lite"/>
    </source>
</evidence>
<feature type="region of interest" description="Disordered" evidence="8">
    <location>
        <begin position="1"/>
        <end position="22"/>
    </location>
</feature>
<dbReference type="Proteomes" id="UP000030653">
    <property type="component" value="Unassembled WGS sequence"/>
</dbReference>
<proteinExistence type="predicted"/>
<protein>
    <recommendedName>
        <fullName evidence="9">C2H2-type domain-containing protein</fullName>
    </recommendedName>
</protein>
<dbReference type="SMART" id="SM00355">
    <property type="entry name" value="ZnF_C2H2"/>
    <property type="match status" value="2"/>
</dbReference>
<feature type="compositionally biased region" description="Basic and acidic residues" evidence="8">
    <location>
        <begin position="10"/>
        <end position="22"/>
    </location>
</feature>
<evidence type="ECO:0000256" key="7">
    <source>
        <dbReference type="PROSITE-ProRule" id="PRU00042"/>
    </source>
</evidence>
<keyword evidence="6" id="KW-0539">Nucleus</keyword>
<dbReference type="OrthoDB" id="6077919at2759"/>
<evidence type="ECO:0000256" key="5">
    <source>
        <dbReference type="ARBA" id="ARBA00022833"/>
    </source>
</evidence>